<accession>A0ABX2P667</accession>
<reference evidence="1 2" key="1">
    <citation type="submission" date="2020-06" db="EMBL/GenBank/DDBJ databases">
        <title>Synonyms of Asaia species.</title>
        <authorList>
            <person name="Sombolestani A."/>
        </authorList>
    </citation>
    <scope>NUCLEOTIDE SEQUENCE [LARGE SCALE GENOMIC DNA]</scope>
    <source>
        <strain evidence="1 2">LMG 27047</strain>
    </source>
</reference>
<dbReference type="Proteomes" id="UP001516351">
    <property type="component" value="Unassembled WGS sequence"/>
</dbReference>
<dbReference type="Gene3D" id="3.40.1590.10">
    <property type="entry name" value="NMB0488-like"/>
    <property type="match status" value="1"/>
</dbReference>
<comment type="caution">
    <text evidence="1">The sequence shown here is derived from an EMBL/GenBank/DDBJ whole genome shotgun (WGS) entry which is preliminary data.</text>
</comment>
<dbReference type="InterPro" id="IPR009888">
    <property type="entry name" value="CdiI_Proteobact"/>
</dbReference>
<organism evidence="1 2">
    <name type="scientific">Asaia spathodeae</name>
    <dbReference type="NCBI Taxonomy" id="657016"/>
    <lineage>
        <taxon>Bacteria</taxon>
        <taxon>Pseudomonadati</taxon>
        <taxon>Pseudomonadota</taxon>
        <taxon>Alphaproteobacteria</taxon>
        <taxon>Acetobacterales</taxon>
        <taxon>Acetobacteraceae</taxon>
        <taxon>Asaia</taxon>
    </lineage>
</organism>
<proteinExistence type="predicted"/>
<gene>
    <name evidence="1" type="ORF">HW542_11555</name>
</gene>
<evidence type="ECO:0000313" key="2">
    <source>
        <dbReference type="Proteomes" id="UP001516351"/>
    </source>
</evidence>
<dbReference type="EMBL" id="JABXXV010000006">
    <property type="protein sequence ID" value="NVN47440.1"/>
    <property type="molecule type" value="Genomic_DNA"/>
</dbReference>
<keyword evidence="2" id="KW-1185">Reference proteome</keyword>
<protein>
    <submittedName>
        <fullName evidence="1">CdiI family contact-dependent growth inhibition immunity protein</fullName>
    </submittedName>
</protein>
<dbReference type="CDD" id="cd13445">
    <property type="entry name" value="CDI_inhibitor_EC869_like"/>
    <property type="match status" value="1"/>
</dbReference>
<sequence>MNEKFINVSTSSGYRSSIRDILGKDIYLSTDADQSDLGHAILSALGVSRFVLPERRTDGVTHPDLEYDMSLYDYKKSDERYKKWVAEAMEKFGYKTKKAMFKNMKSCEVEKDERSIIIIPWKHEKLEAWSLDGLSEGDNVVIPADSSAEEIGLAARLALSRCI</sequence>
<name>A0ABX2P667_9PROT</name>
<dbReference type="InterPro" id="IPR037891">
    <property type="entry name" value="Cdil-like_sf"/>
</dbReference>
<evidence type="ECO:0000313" key="1">
    <source>
        <dbReference type="EMBL" id="NVN47440.1"/>
    </source>
</evidence>
<dbReference type="SUPFAM" id="SSF160207">
    <property type="entry name" value="NMB0488-like"/>
    <property type="match status" value="1"/>
</dbReference>
<dbReference type="Pfam" id="PF07262">
    <property type="entry name" value="CdiI"/>
    <property type="match status" value="1"/>
</dbReference>